<dbReference type="Gene3D" id="3.30.420.10">
    <property type="entry name" value="Ribonuclease H-like superfamily/Ribonuclease H"/>
    <property type="match status" value="1"/>
</dbReference>
<name>A0ABP1RRS3_9HEXA</name>
<feature type="region of interest" description="Disordered" evidence="2">
    <location>
        <begin position="144"/>
        <end position="189"/>
    </location>
</feature>
<feature type="compositionally biased region" description="Basic and acidic residues" evidence="2">
    <location>
        <begin position="175"/>
        <end position="187"/>
    </location>
</feature>
<feature type="compositionally biased region" description="Basic residues" evidence="2">
    <location>
        <begin position="625"/>
        <end position="639"/>
    </location>
</feature>
<evidence type="ECO:0000256" key="2">
    <source>
        <dbReference type="SAM" id="MobiDB-lite"/>
    </source>
</evidence>
<dbReference type="InterPro" id="IPR036397">
    <property type="entry name" value="RNaseH_sf"/>
</dbReference>
<dbReference type="EMBL" id="CAXLJM020000103">
    <property type="protein sequence ID" value="CAL8133943.1"/>
    <property type="molecule type" value="Genomic_DNA"/>
</dbReference>
<evidence type="ECO:0000313" key="5">
    <source>
        <dbReference type="Proteomes" id="UP001642540"/>
    </source>
</evidence>
<organism evidence="4 5">
    <name type="scientific">Orchesella dallaii</name>
    <dbReference type="NCBI Taxonomy" id="48710"/>
    <lineage>
        <taxon>Eukaryota</taxon>
        <taxon>Metazoa</taxon>
        <taxon>Ecdysozoa</taxon>
        <taxon>Arthropoda</taxon>
        <taxon>Hexapoda</taxon>
        <taxon>Collembola</taxon>
        <taxon>Entomobryomorpha</taxon>
        <taxon>Entomobryoidea</taxon>
        <taxon>Orchesellidae</taxon>
        <taxon>Orchesellinae</taxon>
        <taxon>Orchesella</taxon>
    </lineage>
</organism>
<dbReference type="InterPro" id="IPR041588">
    <property type="entry name" value="Integrase_H2C2"/>
</dbReference>
<dbReference type="PANTHER" id="PTHR37984">
    <property type="entry name" value="PROTEIN CBG26694"/>
    <property type="match status" value="1"/>
</dbReference>
<feature type="non-terminal residue" evidence="4">
    <location>
        <position position="1"/>
    </location>
</feature>
<evidence type="ECO:0000259" key="3">
    <source>
        <dbReference type="PROSITE" id="PS50994"/>
    </source>
</evidence>
<dbReference type="Pfam" id="PF00665">
    <property type="entry name" value="rve"/>
    <property type="match status" value="1"/>
</dbReference>
<comment type="caution">
    <text evidence="4">The sequence shown here is derived from an EMBL/GenBank/DDBJ whole genome shotgun (WGS) entry which is preliminary data.</text>
</comment>
<dbReference type="InterPro" id="IPR012337">
    <property type="entry name" value="RNaseH-like_sf"/>
</dbReference>
<dbReference type="EC" id="2.7.7.49" evidence="1"/>
<sequence>ISSWDADIELVKGSKNVEADALSRNPVTPLAGEETWFEESPEEVYAPIASLFETRISASTLIEEQRKDGLCTEITKKVEETDSKESRGYRIIDGILKKKIRYKLIPKKVENVDNIKSMEDLPIAVAMTLIGQVAEVLGSKEVIRDKKEEGPRKDSSQKRARNGKTRTVHPSTAERTSEKEKKSESNRIKAGGNRIKTFTLTQKAKTYGEYFVPVIPESLQAEIMYMFHDSTYAGHLSATATARKIKEKAYWNHMDKAIRDYCRECKICQETKSTNHLPYGLLQPVQPPSRIMEVLHVDILGPLPKSGGSRQNEYLFVVVDTLSKWVELFPIRSATAKKLIDILEDEIFCRYGVPSLLVSDCGSQFISRLFEETLRRWGINHRFTAPYHHQANQSERVNRTIVQILRAYVADNHREWDVNIQKFAFALRTTVHETTKCTPALLQLGREIPTAFDRDVCKSSESNTEAFLESIRSLPEDLKNHIEWVKENIKNMQKTNKVYYDRRHIPHPFKTGDKVMVKNHSRSDKAAHKIQKLLRKWIGPFLLGEKADDNDNTFEILTIPEGKAVGRREVKDLKPFVQRKTVKRKLVVSPRVEDIDNTIEPNEDSEEPAQTSRRVKERLDYRALAGHKSRRRAASCPKK</sequence>
<dbReference type="SUPFAM" id="SSF53098">
    <property type="entry name" value="Ribonuclease H-like"/>
    <property type="match status" value="1"/>
</dbReference>
<dbReference type="Proteomes" id="UP001642540">
    <property type="component" value="Unassembled WGS sequence"/>
</dbReference>
<protein>
    <recommendedName>
        <fullName evidence="1">RNA-directed DNA polymerase</fullName>
        <ecNumber evidence="1">2.7.7.49</ecNumber>
    </recommendedName>
</protein>
<feature type="compositionally biased region" description="Basic and acidic residues" evidence="2">
    <location>
        <begin position="144"/>
        <end position="157"/>
    </location>
</feature>
<dbReference type="PROSITE" id="PS50994">
    <property type="entry name" value="INTEGRASE"/>
    <property type="match status" value="1"/>
</dbReference>
<accession>A0ABP1RRS3</accession>
<dbReference type="Pfam" id="PF17921">
    <property type="entry name" value="Integrase_H2C2"/>
    <property type="match status" value="1"/>
</dbReference>
<dbReference type="InterPro" id="IPR050951">
    <property type="entry name" value="Retrovirus_Pol_polyprotein"/>
</dbReference>
<evidence type="ECO:0000313" key="4">
    <source>
        <dbReference type="EMBL" id="CAL8133943.1"/>
    </source>
</evidence>
<feature type="region of interest" description="Disordered" evidence="2">
    <location>
        <begin position="596"/>
        <end position="639"/>
    </location>
</feature>
<evidence type="ECO:0000256" key="1">
    <source>
        <dbReference type="ARBA" id="ARBA00012493"/>
    </source>
</evidence>
<feature type="compositionally biased region" description="Acidic residues" evidence="2">
    <location>
        <begin position="596"/>
        <end position="607"/>
    </location>
</feature>
<feature type="domain" description="Integrase catalytic" evidence="3">
    <location>
        <begin position="283"/>
        <end position="447"/>
    </location>
</feature>
<proteinExistence type="predicted"/>
<dbReference type="PANTHER" id="PTHR37984:SF5">
    <property type="entry name" value="PROTEIN NYNRIN-LIKE"/>
    <property type="match status" value="1"/>
</dbReference>
<reference evidence="4 5" key="1">
    <citation type="submission" date="2024-08" db="EMBL/GenBank/DDBJ databases">
        <authorList>
            <person name="Cucini C."/>
            <person name="Frati F."/>
        </authorList>
    </citation>
    <scope>NUCLEOTIDE SEQUENCE [LARGE SCALE GENOMIC DNA]</scope>
</reference>
<keyword evidence="5" id="KW-1185">Reference proteome</keyword>
<gene>
    <name evidence="4" type="ORF">ODALV1_LOCUS25288</name>
</gene>
<dbReference type="InterPro" id="IPR001584">
    <property type="entry name" value="Integrase_cat-core"/>
</dbReference>
<feature type="compositionally biased region" description="Basic residues" evidence="2">
    <location>
        <begin position="158"/>
        <end position="167"/>
    </location>
</feature>
<dbReference type="Gene3D" id="1.10.340.70">
    <property type="match status" value="1"/>
</dbReference>